<comment type="subcellular location">
    <subcellularLocation>
        <location evidence="1 8">Cell membrane</location>
        <topology evidence="1 8">Multi-pass membrane protein</topology>
    </subcellularLocation>
</comment>
<evidence type="ECO:0000256" key="7">
    <source>
        <dbReference type="ARBA" id="ARBA00023224"/>
    </source>
</evidence>
<comment type="caution">
    <text evidence="9">The sequence shown here is derived from an EMBL/GenBank/DDBJ whole genome shotgun (WGS) entry which is preliminary data.</text>
</comment>
<keyword evidence="7 8" id="KW-0807">Transducer</keyword>
<evidence type="ECO:0000256" key="1">
    <source>
        <dbReference type="ARBA" id="ARBA00004651"/>
    </source>
</evidence>
<comment type="similarity">
    <text evidence="8">Belongs to the insect chemoreceptor superfamily. Gustatory receptor (GR) family.</text>
</comment>
<dbReference type="AlphaFoldDB" id="A0ABD1F8N9"/>
<gene>
    <name evidence="9" type="ORF">ABEB36_003290</name>
</gene>
<organism evidence="9 10">
    <name type="scientific">Hypothenemus hampei</name>
    <name type="common">Coffee berry borer</name>
    <dbReference type="NCBI Taxonomy" id="57062"/>
    <lineage>
        <taxon>Eukaryota</taxon>
        <taxon>Metazoa</taxon>
        <taxon>Ecdysozoa</taxon>
        <taxon>Arthropoda</taxon>
        <taxon>Hexapoda</taxon>
        <taxon>Insecta</taxon>
        <taxon>Pterygota</taxon>
        <taxon>Neoptera</taxon>
        <taxon>Endopterygota</taxon>
        <taxon>Coleoptera</taxon>
        <taxon>Polyphaga</taxon>
        <taxon>Cucujiformia</taxon>
        <taxon>Curculionidae</taxon>
        <taxon>Scolytinae</taxon>
        <taxon>Hypothenemus</taxon>
    </lineage>
</organism>
<feature type="transmembrane region" description="Helical" evidence="8">
    <location>
        <begin position="164"/>
        <end position="184"/>
    </location>
</feature>
<evidence type="ECO:0000256" key="6">
    <source>
        <dbReference type="ARBA" id="ARBA00023170"/>
    </source>
</evidence>
<keyword evidence="10" id="KW-1185">Reference proteome</keyword>
<evidence type="ECO:0000256" key="5">
    <source>
        <dbReference type="ARBA" id="ARBA00023136"/>
    </source>
</evidence>
<evidence type="ECO:0000313" key="9">
    <source>
        <dbReference type="EMBL" id="KAL1513953.1"/>
    </source>
</evidence>
<reference evidence="9 10" key="1">
    <citation type="submission" date="2024-05" db="EMBL/GenBank/DDBJ databases">
        <title>Genetic variation in Jamaican populations of the coffee berry borer (Hypothenemus hampei).</title>
        <authorList>
            <person name="Errbii M."/>
            <person name="Myrie A."/>
        </authorList>
    </citation>
    <scope>NUCLEOTIDE SEQUENCE [LARGE SCALE GENOMIC DNA]</scope>
    <source>
        <strain evidence="9">JA-Hopewell-2020-01-JO</strain>
        <tissue evidence="9">Whole body</tissue>
    </source>
</reference>
<evidence type="ECO:0000256" key="4">
    <source>
        <dbReference type="ARBA" id="ARBA00022989"/>
    </source>
</evidence>
<feature type="transmembrane region" description="Helical" evidence="8">
    <location>
        <begin position="33"/>
        <end position="58"/>
    </location>
</feature>
<evidence type="ECO:0000256" key="8">
    <source>
        <dbReference type="RuleBase" id="RU363108"/>
    </source>
</evidence>
<evidence type="ECO:0000256" key="3">
    <source>
        <dbReference type="ARBA" id="ARBA00022692"/>
    </source>
</evidence>
<dbReference type="GO" id="GO:0007165">
    <property type="term" value="P:signal transduction"/>
    <property type="evidence" value="ECO:0007669"/>
    <property type="project" value="UniProtKB-KW"/>
</dbReference>
<dbReference type="PANTHER" id="PTHR21143:SF104">
    <property type="entry name" value="GUSTATORY RECEPTOR 8A-RELATED"/>
    <property type="match status" value="1"/>
</dbReference>
<dbReference type="InterPro" id="IPR013604">
    <property type="entry name" value="7TM_chemorcpt"/>
</dbReference>
<feature type="transmembrane region" description="Helical" evidence="8">
    <location>
        <begin position="272"/>
        <end position="290"/>
    </location>
</feature>
<feature type="transmembrane region" description="Helical" evidence="8">
    <location>
        <begin position="70"/>
        <end position="88"/>
    </location>
</feature>
<accession>A0ABD1F8N9</accession>
<evidence type="ECO:0000256" key="2">
    <source>
        <dbReference type="ARBA" id="ARBA00022475"/>
    </source>
</evidence>
<feature type="transmembrane region" description="Helical" evidence="8">
    <location>
        <begin position="232"/>
        <end position="257"/>
    </location>
</feature>
<protein>
    <recommendedName>
        <fullName evidence="8">Gustatory receptor</fullName>
    </recommendedName>
</protein>
<keyword evidence="6 8" id="KW-0675">Receptor</keyword>
<keyword evidence="2 8" id="KW-1003">Cell membrane</keyword>
<name>A0ABD1F8N9_HYPHA</name>
<sequence length="373" mass="43492">MECEMQVLKDLATFGGKWMLARHSQKTGLQLKIWKVVGTFNILLVSVLSAFCVTSRLIYIHRENVPKMMLFLLLVKTVAATLLCVISIRNSCFGHIGQFNEIQDGISRNCDLRVFSGATVSRLYPWLMKLNIVSHVFVKIIFILIYKQENDELFPFLVNCFPEIYAMIVITFQLYMAFAWIQYLKRRHEYVLKTTRKLKSSRFPNYLVLIHIRRLEKLIRFLYKFFMLSKEMFGITIFLSTMMCIFGVFYSIAVIIVNGTLETNKNVQICDMFSDCVILMVFIVTITLSLDKLEIIAKKLPKSIYLVRNQFENEEIRRELRFFAKYSKELSPKFTAGCFKLDRHLLSSSLSTLTTYIIVVIQFSVTTINTSED</sequence>
<proteinExistence type="inferred from homology"/>
<keyword evidence="5 8" id="KW-0472">Membrane</keyword>
<dbReference type="GO" id="GO:0005886">
    <property type="term" value="C:plasma membrane"/>
    <property type="evidence" value="ECO:0007669"/>
    <property type="project" value="UniProtKB-SubCell"/>
</dbReference>
<comment type="caution">
    <text evidence="8">Lacks conserved residue(s) required for the propagation of feature annotation.</text>
</comment>
<dbReference type="Proteomes" id="UP001566132">
    <property type="component" value="Unassembled WGS sequence"/>
</dbReference>
<dbReference type="Pfam" id="PF08395">
    <property type="entry name" value="7tm_7"/>
    <property type="match status" value="1"/>
</dbReference>
<keyword evidence="4 8" id="KW-1133">Transmembrane helix</keyword>
<dbReference type="EMBL" id="JBDJPC010000002">
    <property type="protein sequence ID" value="KAL1513953.1"/>
    <property type="molecule type" value="Genomic_DNA"/>
</dbReference>
<feature type="transmembrane region" description="Helical" evidence="8">
    <location>
        <begin position="123"/>
        <end position="144"/>
    </location>
</feature>
<evidence type="ECO:0000313" key="10">
    <source>
        <dbReference type="Proteomes" id="UP001566132"/>
    </source>
</evidence>
<keyword evidence="3 8" id="KW-0812">Transmembrane</keyword>
<comment type="function">
    <text evidence="8">Gustatory receptor which mediates acceptance or avoidance behavior, depending on its substrates.</text>
</comment>
<dbReference type="PANTHER" id="PTHR21143">
    <property type="entry name" value="INVERTEBRATE GUSTATORY RECEPTOR"/>
    <property type="match status" value="1"/>
</dbReference>